<dbReference type="InterPro" id="IPR011043">
    <property type="entry name" value="Gal_Oxase/kelch_b-propeller"/>
</dbReference>
<accession>A0A445DAP7</accession>
<dbReference type="Proteomes" id="UP000289738">
    <property type="component" value="Chromosome A04"/>
</dbReference>
<name>A0A445DAP7_ARAHY</name>
<dbReference type="InterPro" id="IPR006527">
    <property type="entry name" value="F-box-assoc_dom_typ1"/>
</dbReference>
<keyword evidence="3" id="KW-1185">Reference proteome</keyword>
<evidence type="ECO:0000313" key="2">
    <source>
        <dbReference type="EMBL" id="RYR60241.1"/>
    </source>
</evidence>
<organism evidence="2 3">
    <name type="scientific">Arachis hypogaea</name>
    <name type="common">Peanut</name>
    <dbReference type="NCBI Taxonomy" id="3818"/>
    <lineage>
        <taxon>Eukaryota</taxon>
        <taxon>Viridiplantae</taxon>
        <taxon>Streptophyta</taxon>
        <taxon>Embryophyta</taxon>
        <taxon>Tracheophyta</taxon>
        <taxon>Spermatophyta</taxon>
        <taxon>Magnoliopsida</taxon>
        <taxon>eudicotyledons</taxon>
        <taxon>Gunneridae</taxon>
        <taxon>Pentapetalae</taxon>
        <taxon>rosids</taxon>
        <taxon>fabids</taxon>
        <taxon>Fabales</taxon>
        <taxon>Fabaceae</taxon>
        <taxon>Papilionoideae</taxon>
        <taxon>50 kb inversion clade</taxon>
        <taxon>dalbergioids sensu lato</taxon>
        <taxon>Dalbergieae</taxon>
        <taxon>Pterocarpus clade</taxon>
        <taxon>Arachis</taxon>
    </lineage>
</organism>
<dbReference type="EMBL" id="SDMP01000004">
    <property type="protein sequence ID" value="RYR60241.1"/>
    <property type="molecule type" value="Genomic_DNA"/>
</dbReference>
<proteinExistence type="predicted"/>
<dbReference type="Pfam" id="PF07734">
    <property type="entry name" value="FBA_1"/>
    <property type="match status" value="1"/>
</dbReference>
<protein>
    <recommendedName>
        <fullName evidence="1">F-box associated beta-propeller type 1 domain-containing protein</fullName>
    </recommendedName>
</protein>
<evidence type="ECO:0000313" key="3">
    <source>
        <dbReference type="Proteomes" id="UP000289738"/>
    </source>
</evidence>
<gene>
    <name evidence="2" type="ORF">Ahy_A04g017314</name>
</gene>
<sequence length="182" mass="20785">MHLFWLEILPASLRNLDIGDNVTLLLKYRTHSCVPLQKRLDGSLVFNGDNYQVKEVSFPFKKKQCSEFRVLGSCRGFLLLSRRAHFFVVWNPLTGFSKRISCSCIVHRSEQRYVKFPGDANLYGFGYDASRDNYLVVVAWLDGCGNYQHLDCLSLTTNSWINLDVALPKPLGSIGCRPRGLY</sequence>
<evidence type="ECO:0000259" key="1">
    <source>
        <dbReference type="Pfam" id="PF07734"/>
    </source>
</evidence>
<reference evidence="2 3" key="1">
    <citation type="submission" date="2019-01" db="EMBL/GenBank/DDBJ databases">
        <title>Sequencing of cultivated peanut Arachis hypogaea provides insights into genome evolution and oil improvement.</title>
        <authorList>
            <person name="Chen X."/>
        </authorList>
    </citation>
    <scope>NUCLEOTIDE SEQUENCE [LARGE SCALE GENOMIC DNA]</scope>
    <source>
        <strain evidence="3">cv. Fuhuasheng</strain>
        <tissue evidence="2">Leaves</tissue>
    </source>
</reference>
<dbReference type="AlphaFoldDB" id="A0A445DAP7"/>
<dbReference type="SUPFAM" id="SSF50965">
    <property type="entry name" value="Galactose oxidase, central domain"/>
    <property type="match status" value="1"/>
</dbReference>
<comment type="caution">
    <text evidence="2">The sequence shown here is derived from an EMBL/GenBank/DDBJ whole genome shotgun (WGS) entry which is preliminary data.</text>
</comment>
<feature type="domain" description="F-box associated beta-propeller type 1" evidence="1">
    <location>
        <begin position="55"/>
        <end position="167"/>
    </location>
</feature>